<dbReference type="Gene3D" id="1.20.5.510">
    <property type="entry name" value="Single helix bin"/>
    <property type="match status" value="1"/>
</dbReference>
<keyword evidence="5" id="KW-1015">Disulfide bond</keyword>
<keyword evidence="2" id="KW-0964">Secreted</keyword>
<proteinExistence type="predicted"/>
<accession>A0A8S3RY02</accession>
<dbReference type="AlphaFoldDB" id="A0A8S3RY02"/>
<dbReference type="EMBL" id="CAJPWZ010001207">
    <property type="protein sequence ID" value="CAG2209655.1"/>
    <property type="molecule type" value="Genomic_DNA"/>
</dbReference>
<dbReference type="SMART" id="SM00209">
    <property type="entry name" value="TSP1"/>
    <property type="match status" value="3"/>
</dbReference>
<keyword evidence="8" id="KW-1185">Reference proteome</keyword>
<keyword evidence="6" id="KW-0472">Membrane</keyword>
<dbReference type="PANTHER" id="PTHR22906:SF43">
    <property type="entry name" value="PROPERDIN"/>
    <property type="match status" value="1"/>
</dbReference>
<evidence type="ECO:0000256" key="4">
    <source>
        <dbReference type="ARBA" id="ARBA00022737"/>
    </source>
</evidence>
<keyword evidence="4" id="KW-0677">Repeat</keyword>
<keyword evidence="3" id="KW-0732">Signal</keyword>
<evidence type="ECO:0000256" key="1">
    <source>
        <dbReference type="ARBA" id="ARBA00004613"/>
    </source>
</evidence>
<dbReference type="InterPro" id="IPR036383">
    <property type="entry name" value="TSP1_rpt_sf"/>
</dbReference>
<dbReference type="OrthoDB" id="6273859at2759"/>
<organism evidence="7 8">
    <name type="scientific">Mytilus edulis</name>
    <name type="common">Blue mussel</name>
    <dbReference type="NCBI Taxonomy" id="6550"/>
    <lineage>
        <taxon>Eukaryota</taxon>
        <taxon>Metazoa</taxon>
        <taxon>Spiralia</taxon>
        <taxon>Lophotrochozoa</taxon>
        <taxon>Mollusca</taxon>
        <taxon>Bivalvia</taxon>
        <taxon>Autobranchia</taxon>
        <taxon>Pteriomorphia</taxon>
        <taxon>Mytilida</taxon>
        <taxon>Mytiloidea</taxon>
        <taxon>Mytilidae</taxon>
        <taxon>Mytilinae</taxon>
        <taxon>Mytilus</taxon>
    </lineage>
</organism>
<evidence type="ECO:0000256" key="6">
    <source>
        <dbReference type="SAM" id="Phobius"/>
    </source>
</evidence>
<keyword evidence="6" id="KW-0812">Transmembrane</keyword>
<evidence type="ECO:0000313" key="7">
    <source>
        <dbReference type="EMBL" id="CAG2209655.1"/>
    </source>
</evidence>
<dbReference type="Proteomes" id="UP000683360">
    <property type="component" value="Unassembled WGS sequence"/>
</dbReference>
<evidence type="ECO:0000256" key="3">
    <source>
        <dbReference type="ARBA" id="ARBA00022729"/>
    </source>
</evidence>
<dbReference type="SUPFAM" id="SSF82895">
    <property type="entry name" value="TSP-1 type 1 repeat"/>
    <property type="match status" value="3"/>
</dbReference>
<dbReference type="Gene3D" id="2.20.100.10">
    <property type="entry name" value="Thrombospondin type-1 (TSP1) repeat"/>
    <property type="match status" value="3"/>
</dbReference>
<dbReference type="PROSITE" id="PS50092">
    <property type="entry name" value="TSP1"/>
    <property type="match status" value="3"/>
</dbReference>
<evidence type="ECO:0000256" key="5">
    <source>
        <dbReference type="ARBA" id="ARBA00023157"/>
    </source>
</evidence>
<keyword evidence="6" id="KW-1133">Transmembrane helix</keyword>
<evidence type="ECO:0000313" key="8">
    <source>
        <dbReference type="Proteomes" id="UP000683360"/>
    </source>
</evidence>
<dbReference type="Pfam" id="PF00090">
    <property type="entry name" value="TSP_1"/>
    <property type="match status" value="3"/>
</dbReference>
<dbReference type="PANTHER" id="PTHR22906">
    <property type="entry name" value="PROPERDIN"/>
    <property type="match status" value="1"/>
</dbReference>
<comment type="caution">
    <text evidence="7">The sequence shown here is derived from an EMBL/GenBank/DDBJ whole genome shotgun (WGS) entry which is preliminary data.</text>
</comment>
<gene>
    <name evidence="7" type="ORF">MEDL_23773</name>
</gene>
<evidence type="ECO:0000256" key="2">
    <source>
        <dbReference type="ARBA" id="ARBA00022525"/>
    </source>
</evidence>
<feature type="transmembrane region" description="Helical" evidence="6">
    <location>
        <begin position="249"/>
        <end position="273"/>
    </location>
</feature>
<name>A0A8S3RY02_MYTED</name>
<sequence>MYEELWNWWTRKDKNKILYQSRPLNGGQHCYGLTTGTEHRQCNTNPCPVDGKWSSWSSWRGWSTCTKNCGTGNQVRTRSRYCTNPRPLYGGNRCPGLTTAVANRQCNTNPCPIDGEWSSFGSWSPWSSCNVTCGGGTKYISKTRTCTHPEPKYGGQSCNGSTTETSAFLCNSMACPIDGEWSSFGSWSPWSSCNVTCGGGTKSRSKNRTCTNPEPKYGGQTCNGSTTETTAVLCNSMACPTSEEQSSNAAVIGGTIGGLLFLLLVIIIIVLLWRTGRLCEPRKQQQDNNKAYAYSSGLPDKHQVNKLTEYNNKTYATDDGMEDIYLYGGMKIDNPTWLIPHTKIVLEEKINSGRFADIFKARYDTKQNDMTTVVAKNITR</sequence>
<dbReference type="InterPro" id="IPR000884">
    <property type="entry name" value="TSP1_rpt"/>
</dbReference>
<dbReference type="InterPro" id="IPR052065">
    <property type="entry name" value="Compl_asym_regulator"/>
</dbReference>
<protein>
    <submittedName>
        <fullName evidence="7">Hemicentin-1,Coadhesin,Thrombospondin-2,Thrombosp ondin-1,Mucin-like protein</fullName>
    </submittedName>
</protein>
<comment type="subcellular location">
    <subcellularLocation>
        <location evidence="1">Secreted</location>
    </subcellularLocation>
</comment>
<reference evidence="7" key="1">
    <citation type="submission" date="2021-03" db="EMBL/GenBank/DDBJ databases">
        <authorList>
            <person name="Bekaert M."/>
        </authorList>
    </citation>
    <scope>NUCLEOTIDE SEQUENCE</scope>
</reference>
<dbReference type="FunFam" id="2.20.100.10:FF:000001">
    <property type="entry name" value="semaphorin-5A isoform X1"/>
    <property type="match status" value="3"/>
</dbReference>